<dbReference type="GO" id="GO:0005634">
    <property type="term" value="C:nucleus"/>
    <property type="evidence" value="ECO:0007669"/>
    <property type="project" value="UniProtKB-SubCell"/>
</dbReference>
<dbReference type="GO" id="GO:0001227">
    <property type="term" value="F:DNA-binding transcription repressor activity, RNA polymerase II-specific"/>
    <property type="evidence" value="ECO:0007669"/>
    <property type="project" value="TreeGrafter"/>
</dbReference>
<feature type="domain" description="C3H1-type" evidence="13">
    <location>
        <begin position="111"/>
        <end position="138"/>
    </location>
</feature>
<evidence type="ECO:0000256" key="5">
    <source>
        <dbReference type="ARBA" id="ARBA00022771"/>
    </source>
</evidence>
<dbReference type="GO" id="GO:0000978">
    <property type="term" value="F:RNA polymerase II cis-regulatory region sequence-specific DNA binding"/>
    <property type="evidence" value="ECO:0007669"/>
    <property type="project" value="TreeGrafter"/>
</dbReference>
<gene>
    <name evidence="15" type="ORF">INT46_006858</name>
</gene>
<dbReference type="EMBL" id="JAEPRC010000075">
    <property type="protein sequence ID" value="KAG2210788.1"/>
    <property type="molecule type" value="Genomic_DNA"/>
</dbReference>
<keyword evidence="10" id="KW-0539">Nucleus</keyword>
<feature type="zinc finger region" description="C3H1-type" evidence="11">
    <location>
        <begin position="111"/>
        <end position="138"/>
    </location>
</feature>
<evidence type="ECO:0000256" key="2">
    <source>
        <dbReference type="ARBA" id="ARBA00022414"/>
    </source>
</evidence>
<keyword evidence="9" id="KW-0804">Transcription</keyword>
<evidence type="ECO:0000256" key="1">
    <source>
        <dbReference type="ARBA" id="ARBA00004123"/>
    </source>
</evidence>
<feature type="region of interest" description="Disordered" evidence="12">
    <location>
        <begin position="220"/>
        <end position="244"/>
    </location>
</feature>
<dbReference type="SMART" id="SM00443">
    <property type="entry name" value="G_patch"/>
    <property type="match status" value="1"/>
</dbReference>
<dbReference type="Gene3D" id="2.30.30.1190">
    <property type="match status" value="1"/>
</dbReference>
<evidence type="ECO:0000313" key="15">
    <source>
        <dbReference type="EMBL" id="KAG2210788.1"/>
    </source>
</evidence>
<feature type="compositionally biased region" description="Acidic residues" evidence="12">
    <location>
        <begin position="220"/>
        <end position="233"/>
    </location>
</feature>
<evidence type="ECO:0000256" key="6">
    <source>
        <dbReference type="ARBA" id="ARBA00022833"/>
    </source>
</evidence>
<evidence type="ECO:0000256" key="3">
    <source>
        <dbReference type="ARBA" id="ARBA00022491"/>
    </source>
</evidence>
<dbReference type="Proteomes" id="UP000650833">
    <property type="component" value="Unassembled WGS sequence"/>
</dbReference>
<feature type="domain" description="G-patch" evidence="14">
    <location>
        <begin position="270"/>
        <end position="321"/>
    </location>
</feature>
<dbReference type="AlphaFoldDB" id="A0A8H7VBV2"/>
<keyword evidence="4 11" id="KW-0479">Metal-binding</keyword>
<keyword evidence="6 11" id="KW-0862">Zinc</keyword>
<feature type="compositionally biased region" description="Basic residues" evidence="12">
    <location>
        <begin position="316"/>
        <end position="328"/>
    </location>
</feature>
<keyword evidence="5 11" id="KW-0863">Zinc-finger</keyword>
<evidence type="ECO:0000313" key="16">
    <source>
        <dbReference type="Proteomes" id="UP000650833"/>
    </source>
</evidence>
<comment type="caution">
    <text evidence="15">The sequence shown here is derived from an EMBL/GenBank/DDBJ whole genome shotgun (WGS) entry which is preliminary data.</text>
</comment>
<accession>A0A8H7VBV2</accession>
<evidence type="ECO:0000256" key="4">
    <source>
        <dbReference type="ARBA" id="ARBA00022723"/>
    </source>
</evidence>
<evidence type="ECO:0000256" key="7">
    <source>
        <dbReference type="ARBA" id="ARBA00023015"/>
    </source>
</evidence>
<sequence>MSVEETDEVSLTEQDILHLLESEDLTPEILELIEQYQQARSTTDIATTIEATASPTSAASVALKEDVNHNFNVGDKCAITFSYKENMVLLPSVILSLTETTTQVLILTPVTKDTIPCNEYFSQITCKKEPCPYSHGYTLPSEFVAPFEALGTQNTDELLAQLQYGKKVWCKDKDTQNLWLLGNIIDQLHGPRWRVRIKDSKRRVRVDMEHIMPFKSILDDENNNEQEDMGEWSESDHGYTTDNESVTDEEVYSFVASRPDDAFGNWQSHTTGFATKMMKKMGYVQGQGLGINGTGRLEPIQARPYSTNSLDQRPGLGHKKKMKQPKKNNSKEANKLKEQEVDMFGLMDSLLGNQLSKQKKPSATAQQRLHKSTDTRQANQTKAKLQTMLDNAKSEYAHATEALRRNKGTAMEPQFRNKLKTALDSYNKLNKQMTEIDNHVNRKKQQKDMYTF</sequence>
<dbReference type="OrthoDB" id="4822at2759"/>
<evidence type="ECO:0000256" key="11">
    <source>
        <dbReference type="PROSITE-ProRule" id="PRU00723"/>
    </source>
</evidence>
<comment type="subcellular location">
    <subcellularLocation>
        <location evidence="1">Nucleus</location>
    </subcellularLocation>
</comment>
<protein>
    <recommendedName>
        <fullName evidence="2">Zinc finger CCCH-type with G patch domain-containing protein</fullName>
    </recommendedName>
</protein>
<organism evidence="15 16">
    <name type="scientific">Mucor plumbeus</name>
    <dbReference type="NCBI Taxonomy" id="97098"/>
    <lineage>
        <taxon>Eukaryota</taxon>
        <taxon>Fungi</taxon>
        <taxon>Fungi incertae sedis</taxon>
        <taxon>Mucoromycota</taxon>
        <taxon>Mucoromycotina</taxon>
        <taxon>Mucoromycetes</taxon>
        <taxon>Mucorales</taxon>
        <taxon>Mucorineae</taxon>
        <taxon>Mucoraceae</taxon>
        <taxon>Mucor</taxon>
    </lineage>
</organism>
<keyword evidence="3" id="KW-0678">Repressor</keyword>
<feature type="region of interest" description="Disordered" evidence="12">
    <location>
        <begin position="305"/>
        <end position="338"/>
    </location>
</feature>
<evidence type="ECO:0000256" key="9">
    <source>
        <dbReference type="ARBA" id="ARBA00023163"/>
    </source>
</evidence>
<proteinExistence type="predicted"/>
<keyword evidence="8" id="KW-0238">DNA-binding</keyword>
<feature type="compositionally biased region" description="Basic and acidic residues" evidence="12">
    <location>
        <begin position="329"/>
        <end position="338"/>
    </location>
</feature>
<keyword evidence="7" id="KW-0805">Transcription regulation</keyword>
<evidence type="ECO:0000256" key="10">
    <source>
        <dbReference type="ARBA" id="ARBA00023242"/>
    </source>
</evidence>
<dbReference type="InterPro" id="IPR000467">
    <property type="entry name" value="G_patch_dom"/>
</dbReference>
<keyword evidence="16" id="KW-1185">Reference proteome</keyword>
<dbReference type="PROSITE" id="PS50103">
    <property type="entry name" value="ZF_C3H1"/>
    <property type="match status" value="1"/>
</dbReference>
<reference evidence="15" key="1">
    <citation type="submission" date="2020-12" db="EMBL/GenBank/DDBJ databases">
        <title>Metabolic potential, ecology and presence of endohyphal bacteria is reflected in genomic diversity of Mucoromycotina.</title>
        <authorList>
            <person name="Muszewska A."/>
            <person name="Okrasinska A."/>
            <person name="Steczkiewicz K."/>
            <person name="Drgas O."/>
            <person name="Orlowska M."/>
            <person name="Perlinska-Lenart U."/>
            <person name="Aleksandrzak-Piekarczyk T."/>
            <person name="Szatraj K."/>
            <person name="Zielenkiewicz U."/>
            <person name="Pilsyk S."/>
            <person name="Malc E."/>
            <person name="Mieczkowski P."/>
            <person name="Kruszewska J.S."/>
            <person name="Biernat P."/>
            <person name="Pawlowska J."/>
        </authorList>
    </citation>
    <scope>NUCLEOTIDE SEQUENCE</scope>
    <source>
        <strain evidence="15">CBS 226.32</strain>
    </source>
</reference>
<dbReference type="PANTHER" id="PTHR46297:SF1">
    <property type="entry name" value="ZINC FINGER CCCH-TYPE WITH G PATCH DOMAIN-CONTAINING PROTEIN"/>
    <property type="match status" value="1"/>
</dbReference>
<dbReference type="GO" id="GO:0008270">
    <property type="term" value="F:zinc ion binding"/>
    <property type="evidence" value="ECO:0007669"/>
    <property type="project" value="UniProtKB-KW"/>
</dbReference>
<dbReference type="PROSITE" id="PS50174">
    <property type="entry name" value="G_PATCH"/>
    <property type="match status" value="1"/>
</dbReference>
<dbReference type="Pfam" id="PF01585">
    <property type="entry name" value="G-patch"/>
    <property type="match status" value="1"/>
</dbReference>
<feature type="region of interest" description="Disordered" evidence="12">
    <location>
        <begin position="356"/>
        <end position="382"/>
    </location>
</feature>
<dbReference type="PANTHER" id="PTHR46297">
    <property type="entry name" value="ZINC FINGER CCCH-TYPE WITH G PATCH DOMAIN-CONTAINING PROTEIN"/>
    <property type="match status" value="1"/>
</dbReference>
<feature type="compositionally biased region" description="Polar residues" evidence="12">
    <location>
        <begin position="356"/>
        <end position="367"/>
    </location>
</feature>
<name>A0A8H7VBV2_9FUNG</name>
<evidence type="ECO:0000256" key="8">
    <source>
        <dbReference type="ARBA" id="ARBA00023125"/>
    </source>
</evidence>
<evidence type="ECO:0000259" key="13">
    <source>
        <dbReference type="PROSITE" id="PS50103"/>
    </source>
</evidence>
<evidence type="ECO:0000259" key="14">
    <source>
        <dbReference type="PROSITE" id="PS50174"/>
    </source>
</evidence>
<evidence type="ECO:0000256" key="12">
    <source>
        <dbReference type="SAM" id="MobiDB-lite"/>
    </source>
</evidence>
<dbReference type="InterPro" id="IPR000571">
    <property type="entry name" value="Znf_CCCH"/>
</dbReference>